<organism evidence="2 3">
    <name type="scientific">Riccia fluitans</name>
    <dbReference type="NCBI Taxonomy" id="41844"/>
    <lineage>
        <taxon>Eukaryota</taxon>
        <taxon>Viridiplantae</taxon>
        <taxon>Streptophyta</taxon>
        <taxon>Embryophyta</taxon>
        <taxon>Marchantiophyta</taxon>
        <taxon>Marchantiopsida</taxon>
        <taxon>Marchantiidae</taxon>
        <taxon>Marchantiales</taxon>
        <taxon>Ricciaceae</taxon>
        <taxon>Riccia</taxon>
    </lineage>
</organism>
<dbReference type="EMBL" id="JBHFFA010000008">
    <property type="protein sequence ID" value="KAL2610011.1"/>
    <property type="molecule type" value="Genomic_DNA"/>
</dbReference>
<accession>A0ABD1XM40</accession>
<evidence type="ECO:0008006" key="4">
    <source>
        <dbReference type="Google" id="ProtNLM"/>
    </source>
</evidence>
<name>A0ABD1XM40_9MARC</name>
<reference evidence="2 3" key="1">
    <citation type="submission" date="2024-09" db="EMBL/GenBank/DDBJ databases">
        <title>Chromosome-scale assembly of Riccia fluitans.</title>
        <authorList>
            <person name="Paukszto L."/>
            <person name="Sawicki J."/>
            <person name="Karawczyk K."/>
            <person name="Piernik-Szablinska J."/>
            <person name="Szczecinska M."/>
            <person name="Mazdziarz M."/>
        </authorList>
    </citation>
    <scope>NUCLEOTIDE SEQUENCE [LARGE SCALE GENOMIC DNA]</scope>
    <source>
        <strain evidence="2">Rf_01</strain>
        <tissue evidence="2">Aerial parts of the thallus</tissue>
    </source>
</reference>
<sequence length="477" mass="56680">MRAAEYKAAIQHHLALNEKMVKDKEVLSEKCCNLAGILSTVESKYEDKMKVLKEQFAQELKRQKEIWIAGEKPRREVWKEKKIKEIKELTIKGLEPHIDGLNEKHKQEIKKLETRFTDETQKKLEVQSIEHRQEICELRNRILKERDEILEKERLAGLRRLNDVAEKYEHEAMELRRKMSSDMAVEFEKVEEARRKDRQMANEILSRAREEWKDRETNLKNSLERSIQEAVSGKDAELRSLRSELDGLRNEWQKDFDEKLQQNIQIREDELIARFTKERDEQIEMIIGRMENEKEEAIAQHQQDLLARVETLMEEKLELMKKLKEVEFKCAGLCKISLESKQKAEMEIANKDLQLESLRREMMCQADLIEQLKQQVQQEKQNKNEQEQRHEHQLAKQHDLVLAAQLEVERSSAEIQQLRLRKAKELEEVEVHVRQAIESKDQTIAGLREQVLVAREQIRHTELLLQQEHVTFLADPD</sequence>
<feature type="coiled-coil region" evidence="1">
    <location>
        <begin position="209"/>
        <end position="251"/>
    </location>
</feature>
<proteinExistence type="predicted"/>
<evidence type="ECO:0000256" key="1">
    <source>
        <dbReference type="SAM" id="Coils"/>
    </source>
</evidence>
<dbReference type="PANTHER" id="PTHR31540:SF1">
    <property type="entry name" value="CENTROSOMAL PROTEIN OF 131 KDA"/>
    <property type="match status" value="1"/>
</dbReference>
<evidence type="ECO:0000313" key="2">
    <source>
        <dbReference type="EMBL" id="KAL2610011.1"/>
    </source>
</evidence>
<dbReference type="AlphaFoldDB" id="A0ABD1XM40"/>
<evidence type="ECO:0000313" key="3">
    <source>
        <dbReference type="Proteomes" id="UP001605036"/>
    </source>
</evidence>
<gene>
    <name evidence="2" type="ORF">R1flu_028584</name>
</gene>
<dbReference type="Proteomes" id="UP001605036">
    <property type="component" value="Unassembled WGS sequence"/>
</dbReference>
<feature type="coiled-coil region" evidence="1">
    <location>
        <begin position="302"/>
        <end position="428"/>
    </location>
</feature>
<dbReference type="PANTHER" id="PTHR31540">
    <property type="entry name" value="CENTROSOMAL PROTEIN OF 131 KDA"/>
    <property type="match status" value="1"/>
</dbReference>
<dbReference type="InterPro" id="IPR030465">
    <property type="entry name" value="CEP131"/>
</dbReference>
<comment type="caution">
    <text evidence="2">The sequence shown here is derived from an EMBL/GenBank/DDBJ whole genome shotgun (WGS) entry which is preliminary data.</text>
</comment>
<keyword evidence="1" id="KW-0175">Coiled coil</keyword>
<keyword evidence="3" id="KW-1185">Reference proteome</keyword>
<protein>
    <recommendedName>
        <fullName evidence="4">5-azacytidine-induced protein 1</fullName>
    </recommendedName>
</protein>